<protein>
    <recommendedName>
        <fullName evidence="8">Transcriptional coactivator p15 (PC4) C-terminal domain-containing protein</fullName>
    </recommendedName>
</protein>
<reference evidence="9 10" key="1">
    <citation type="journal article" date="2023" name="Hortic Res">
        <title>The complete reference genome for grapevine (Vitis vinifera L.) genetics and breeding.</title>
        <authorList>
            <person name="Shi X."/>
            <person name="Cao S."/>
            <person name="Wang X."/>
            <person name="Huang S."/>
            <person name="Wang Y."/>
            <person name="Liu Z."/>
            <person name="Liu W."/>
            <person name="Leng X."/>
            <person name="Peng Y."/>
            <person name="Wang N."/>
            <person name="Wang Y."/>
            <person name="Ma Z."/>
            <person name="Xu X."/>
            <person name="Zhang F."/>
            <person name="Xue H."/>
            <person name="Zhong H."/>
            <person name="Wang Y."/>
            <person name="Zhang K."/>
            <person name="Velt A."/>
            <person name="Avia K."/>
            <person name="Holtgrawe D."/>
            <person name="Grimplet J."/>
            <person name="Matus J.T."/>
            <person name="Ware D."/>
            <person name="Wu X."/>
            <person name="Wang H."/>
            <person name="Liu C."/>
            <person name="Fang Y."/>
            <person name="Rustenholz C."/>
            <person name="Cheng Z."/>
            <person name="Xiao H."/>
            <person name="Zhou Y."/>
        </authorList>
    </citation>
    <scope>NUCLEOTIDE SEQUENCE [LARGE SCALE GENOMIC DNA]</scope>
    <source>
        <strain evidence="10">cv. Pinot noir / PN40024</strain>
        <tissue evidence="9">Leaf</tissue>
    </source>
</reference>
<keyword evidence="4" id="KW-0238">DNA-binding</keyword>
<dbReference type="SUPFAM" id="SSF54447">
    <property type="entry name" value="ssDNA-binding transcriptional regulator domain"/>
    <property type="match status" value="1"/>
</dbReference>
<sequence length="103" mass="11754">MSKWGKRKQSYASDGDSDDHAPSKKSSMKDSDDPDNIIVCEISRNRRVSVRNWQGKVQVDIREFYVKDGKQMPGKKGISLTMDQWNVLRDHVNEIDEAVADNA</sequence>
<evidence type="ECO:0000256" key="1">
    <source>
        <dbReference type="ARBA" id="ARBA00004123"/>
    </source>
</evidence>
<gene>
    <name evidence="9" type="ORF">VitviT2T_011202</name>
</gene>
<dbReference type="Gene3D" id="2.30.31.10">
    <property type="entry name" value="Transcriptional Coactivator Pc4, Chain A"/>
    <property type="match status" value="1"/>
</dbReference>
<evidence type="ECO:0000256" key="6">
    <source>
        <dbReference type="ARBA" id="ARBA00023242"/>
    </source>
</evidence>
<evidence type="ECO:0000313" key="9">
    <source>
        <dbReference type="EMBL" id="WJZ92190.1"/>
    </source>
</evidence>
<accession>A0ABY9CA30</accession>
<dbReference type="InterPro" id="IPR009044">
    <property type="entry name" value="ssDNA-bd_transcriptional_reg"/>
</dbReference>
<evidence type="ECO:0000256" key="3">
    <source>
        <dbReference type="ARBA" id="ARBA00023015"/>
    </source>
</evidence>
<feature type="region of interest" description="Disordered" evidence="7">
    <location>
        <begin position="1"/>
        <end position="36"/>
    </location>
</feature>
<evidence type="ECO:0000256" key="5">
    <source>
        <dbReference type="ARBA" id="ARBA00023163"/>
    </source>
</evidence>
<dbReference type="Proteomes" id="UP001227230">
    <property type="component" value="Chromosome 7"/>
</dbReference>
<name>A0ABY9CA30_VITVI</name>
<evidence type="ECO:0000256" key="7">
    <source>
        <dbReference type="SAM" id="MobiDB-lite"/>
    </source>
</evidence>
<keyword evidence="3" id="KW-0805">Transcription regulation</keyword>
<keyword evidence="6" id="KW-0539">Nucleus</keyword>
<organism evidence="9 10">
    <name type="scientific">Vitis vinifera</name>
    <name type="common">Grape</name>
    <dbReference type="NCBI Taxonomy" id="29760"/>
    <lineage>
        <taxon>Eukaryota</taxon>
        <taxon>Viridiplantae</taxon>
        <taxon>Streptophyta</taxon>
        <taxon>Embryophyta</taxon>
        <taxon>Tracheophyta</taxon>
        <taxon>Spermatophyta</taxon>
        <taxon>Magnoliopsida</taxon>
        <taxon>eudicotyledons</taxon>
        <taxon>Gunneridae</taxon>
        <taxon>Pentapetalae</taxon>
        <taxon>rosids</taxon>
        <taxon>Vitales</taxon>
        <taxon>Vitaceae</taxon>
        <taxon>Viteae</taxon>
        <taxon>Vitis</taxon>
    </lineage>
</organism>
<comment type="similarity">
    <text evidence="2">Belongs to the transcriptional coactivator PC4 family.</text>
</comment>
<evidence type="ECO:0000256" key="4">
    <source>
        <dbReference type="ARBA" id="ARBA00023125"/>
    </source>
</evidence>
<dbReference type="InterPro" id="IPR045125">
    <property type="entry name" value="Sub1/Tcp4-like"/>
</dbReference>
<evidence type="ECO:0000259" key="8">
    <source>
        <dbReference type="Pfam" id="PF02229"/>
    </source>
</evidence>
<dbReference type="PANTHER" id="PTHR13215">
    <property type="entry name" value="RNA POLYMERASE II TRANSCRIPTIONAL COACTIVATOR"/>
    <property type="match status" value="1"/>
</dbReference>
<feature type="compositionally biased region" description="Basic and acidic residues" evidence="7">
    <location>
        <begin position="18"/>
        <end position="31"/>
    </location>
</feature>
<comment type="subcellular location">
    <subcellularLocation>
        <location evidence="1">Nucleus</location>
    </subcellularLocation>
</comment>
<evidence type="ECO:0000313" key="10">
    <source>
        <dbReference type="Proteomes" id="UP001227230"/>
    </source>
</evidence>
<evidence type="ECO:0000256" key="2">
    <source>
        <dbReference type="ARBA" id="ARBA00009001"/>
    </source>
</evidence>
<dbReference type="EMBL" id="CP126654">
    <property type="protein sequence ID" value="WJZ92190.1"/>
    <property type="molecule type" value="Genomic_DNA"/>
</dbReference>
<keyword evidence="10" id="KW-1185">Reference proteome</keyword>
<proteinExistence type="inferred from homology"/>
<feature type="domain" description="Transcriptional coactivator p15 (PC4) C-terminal" evidence="8">
    <location>
        <begin position="40"/>
        <end position="91"/>
    </location>
</feature>
<dbReference type="InterPro" id="IPR003173">
    <property type="entry name" value="PC4_C"/>
</dbReference>
<keyword evidence="5" id="KW-0804">Transcription</keyword>
<dbReference type="Pfam" id="PF02229">
    <property type="entry name" value="PC4"/>
    <property type="match status" value="1"/>
</dbReference>